<dbReference type="Gene3D" id="1.10.10.10">
    <property type="entry name" value="Winged helix-like DNA-binding domain superfamily/Winged helix DNA-binding domain"/>
    <property type="match status" value="1"/>
</dbReference>
<dbReference type="SUPFAM" id="SSF46785">
    <property type="entry name" value="Winged helix' DNA-binding domain"/>
    <property type="match status" value="1"/>
</dbReference>
<evidence type="ECO:0000259" key="1">
    <source>
        <dbReference type="PROSITE" id="PS50995"/>
    </source>
</evidence>
<dbReference type="PROSITE" id="PS50995">
    <property type="entry name" value="HTH_MARR_2"/>
    <property type="match status" value="1"/>
</dbReference>
<dbReference type="GO" id="GO:0006950">
    <property type="term" value="P:response to stress"/>
    <property type="evidence" value="ECO:0007669"/>
    <property type="project" value="TreeGrafter"/>
</dbReference>
<feature type="domain" description="HTH marR-type" evidence="1">
    <location>
        <begin position="1"/>
        <end position="140"/>
    </location>
</feature>
<dbReference type="SMART" id="SM00347">
    <property type="entry name" value="HTH_MARR"/>
    <property type="match status" value="1"/>
</dbReference>
<gene>
    <name evidence="2" type="ORF">COB20_07570</name>
</gene>
<dbReference type="AlphaFoldDB" id="A0A2A4X4X2"/>
<dbReference type="InterPro" id="IPR036390">
    <property type="entry name" value="WH_DNA-bd_sf"/>
</dbReference>
<evidence type="ECO:0000313" key="3">
    <source>
        <dbReference type="Proteomes" id="UP000218767"/>
    </source>
</evidence>
<protein>
    <submittedName>
        <fullName evidence="2">MarR family transcriptional regulator</fullName>
    </submittedName>
</protein>
<dbReference type="InterPro" id="IPR036388">
    <property type="entry name" value="WH-like_DNA-bd_sf"/>
</dbReference>
<dbReference type="Proteomes" id="UP000218767">
    <property type="component" value="Unassembled WGS sequence"/>
</dbReference>
<dbReference type="InterPro" id="IPR000835">
    <property type="entry name" value="HTH_MarR-typ"/>
</dbReference>
<dbReference type="PANTHER" id="PTHR33164">
    <property type="entry name" value="TRANSCRIPTIONAL REGULATOR, MARR FAMILY"/>
    <property type="match status" value="1"/>
</dbReference>
<sequence>MSIAYGSVMKSLWLKSTLINKQLNNSLSYVHGIGLSEYMVLNSLFDSPNKTMTRIDLAESIGRTASGVTKMLLPMEKIGLIQKESGARDARVSLVKISKPGERLFKDATTTLDQSSKQILSKLNSKQTSEFLSCLDLLQD</sequence>
<dbReference type="Pfam" id="PF01047">
    <property type="entry name" value="MarR"/>
    <property type="match status" value="1"/>
</dbReference>
<dbReference type="InterPro" id="IPR039422">
    <property type="entry name" value="MarR/SlyA-like"/>
</dbReference>
<proteinExistence type="predicted"/>
<dbReference type="GO" id="GO:0003700">
    <property type="term" value="F:DNA-binding transcription factor activity"/>
    <property type="evidence" value="ECO:0007669"/>
    <property type="project" value="InterPro"/>
</dbReference>
<dbReference type="PANTHER" id="PTHR33164:SF43">
    <property type="entry name" value="HTH-TYPE TRANSCRIPTIONAL REPRESSOR YETL"/>
    <property type="match status" value="1"/>
</dbReference>
<reference evidence="3" key="1">
    <citation type="submission" date="2017-08" db="EMBL/GenBank/DDBJ databases">
        <title>A dynamic microbial community with high functional redundancy inhabits the cold, oxic subseafloor aquifer.</title>
        <authorList>
            <person name="Tully B.J."/>
            <person name="Wheat C.G."/>
            <person name="Glazer B.T."/>
            <person name="Huber J.A."/>
        </authorList>
    </citation>
    <scope>NUCLEOTIDE SEQUENCE [LARGE SCALE GENOMIC DNA]</scope>
</reference>
<comment type="caution">
    <text evidence="2">The sequence shown here is derived from an EMBL/GenBank/DDBJ whole genome shotgun (WGS) entry which is preliminary data.</text>
</comment>
<name>A0A2A4X4X2_9GAMM</name>
<accession>A0A2A4X4X2</accession>
<evidence type="ECO:0000313" key="2">
    <source>
        <dbReference type="EMBL" id="PCI77564.1"/>
    </source>
</evidence>
<organism evidence="2 3">
    <name type="scientific">SAR86 cluster bacterium</name>
    <dbReference type="NCBI Taxonomy" id="2030880"/>
    <lineage>
        <taxon>Bacteria</taxon>
        <taxon>Pseudomonadati</taxon>
        <taxon>Pseudomonadota</taxon>
        <taxon>Gammaproteobacteria</taxon>
        <taxon>SAR86 cluster</taxon>
    </lineage>
</organism>
<dbReference type="EMBL" id="NVUL01000044">
    <property type="protein sequence ID" value="PCI77564.1"/>
    <property type="molecule type" value="Genomic_DNA"/>
</dbReference>